<organism evidence="1 2">
    <name type="scientific">Rhizobium leucaenae</name>
    <dbReference type="NCBI Taxonomy" id="29450"/>
    <lineage>
        <taxon>Bacteria</taxon>
        <taxon>Pseudomonadati</taxon>
        <taxon>Pseudomonadota</taxon>
        <taxon>Alphaproteobacteria</taxon>
        <taxon>Hyphomicrobiales</taxon>
        <taxon>Rhizobiaceae</taxon>
        <taxon>Rhizobium/Agrobacterium group</taxon>
        <taxon>Rhizobium</taxon>
    </lineage>
</organism>
<reference evidence="1 2" key="1">
    <citation type="submission" date="2020-08" db="EMBL/GenBank/DDBJ databases">
        <title>Genomic Encyclopedia of Type Strains, Phase IV (KMG-V): Genome sequencing to study the core and pangenomes of soil and plant-associated prokaryotes.</title>
        <authorList>
            <person name="Whitman W."/>
        </authorList>
    </citation>
    <scope>NUCLEOTIDE SEQUENCE [LARGE SCALE GENOMIC DNA]</scope>
    <source>
        <strain evidence="1 2">SEMIA 492</strain>
    </source>
</reference>
<sequence length="202" mass="22943">MPNAVSRLADNRRNVFDCSEQGRQQRARKHEAQDLNDTVVARDFARQMGFAHIDQRDIARPLQEGALADDELSAAAEIYDELKMIETASDMLGRPIIAQGARSAFQQQRAAEMQRRGHEPEILRFAKQRCVTNVDDQLAQPLESLLWRGESGRIKQKRLSVCAGRGFNAHFASRGRGGNGIERLRNDFPETWLSWKEHGFGR</sequence>
<proteinExistence type="predicted"/>
<protein>
    <submittedName>
        <fullName evidence="1">Uncharacterized protein</fullName>
    </submittedName>
</protein>
<dbReference type="Proteomes" id="UP000543836">
    <property type="component" value="Unassembled WGS sequence"/>
</dbReference>
<accession>A0A7W6ZY60</accession>
<dbReference type="RefSeq" id="WP_028754209.1">
    <property type="nucleotide sequence ID" value="NZ_JACIIG010000016.1"/>
</dbReference>
<dbReference type="GeneID" id="32526133"/>
<keyword evidence="2" id="KW-1185">Reference proteome</keyword>
<dbReference type="EMBL" id="JACIIG010000016">
    <property type="protein sequence ID" value="MBB4570814.1"/>
    <property type="molecule type" value="Genomic_DNA"/>
</dbReference>
<comment type="caution">
    <text evidence="1">The sequence shown here is derived from an EMBL/GenBank/DDBJ whole genome shotgun (WGS) entry which is preliminary data.</text>
</comment>
<evidence type="ECO:0000313" key="2">
    <source>
        <dbReference type="Proteomes" id="UP000543836"/>
    </source>
</evidence>
<dbReference type="AlphaFoldDB" id="A0A7W6ZY60"/>
<gene>
    <name evidence="1" type="ORF">GGE60_004971</name>
</gene>
<name>A0A7W6ZY60_9HYPH</name>
<evidence type="ECO:0000313" key="1">
    <source>
        <dbReference type="EMBL" id="MBB4570814.1"/>
    </source>
</evidence>